<dbReference type="InterPro" id="IPR036770">
    <property type="entry name" value="Ankyrin_rpt-contain_sf"/>
</dbReference>
<evidence type="ECO:0008006" key="8">
    <source>
        <dbReference type="Google" id="ProtNLM"/>
    </source>
</evidence>
<dbReference type="PROSITE" id="PS50088">
    <property type="entry name" value="ANK_REPEAT"/>
    <property type="match status" value="1"/>
</dbReference>
<name>A0ABX1VJG5_9PLAN</name>
<proteinExistence type="predicted"/>
<evidence type="ECO:0000256" key="2">
    <source>
        <dbReference type="ARBA" id="ARBA00023043"/>
    </source>
</evidence>
<dbReference type="PANTHER" id="PTHR24136:SF15">
    <property type="entry name" value="ANK_REP_REGION DOMAIN-CONTAINING PROTEIN"/>
    <property type="match status" value="1"/>
</dbReference>
<keyword evidence="7" id="KW-1185">Reference proteome</keyword>
<evidence type="ECO:0000256" key="3">
    <source>
        <dbReference type="PROSITE-ProRule" id="PRU00023"/>
    </source>
</evidence>
<feature type="transmembrane region" description="Helical" evidence="5">
    <location>
        <begin position="146"/>
        <end position="166"/>
    </location>
</feature>
<dbReference type="RefSeq" id="WP_171189929.1">
    <property type="nucleotide sequence ID" value="NZ_WTPX01000265.1"/>
</dbReference>
<feature type="repeat" description="ANK" evidence="3">
    <location>
        <begin position="654"/>
        <end position="686"/>
    </location>
</feature>
<keyword evidence="5" id="KW-1133">Transmembrane helix</keyword>
<feature type="region of interest" description="Disordered" evidence="4">
    <location>
        <begin position="177"/>
        <end position="204"/>
    </location>
</feature>
<gene>
    <name evidence="6" type="ORF">LzC2_41400</name>
</gene>
<evidence type="ECO:0000313" key="7">
    <source>
        <dbReference type="Proteomes" id="UP000609651"/>
    </source>
</evidence>
<dbReference type="EMBL" id="WTPX01000265">
    <property type="protein sequence ID" value="NNJ28029.1"/>
    <property type="molecule type" value="Genomic_DNA"/>
</dbReference>
<organism evidence="6 7">
    <name type="scientific">Alienimonas chondri</name>
    <dbReference type="NCBI Taxonomy" id="2681879"/>
    <lineage>
        <taxon>Bacteria</taxon>
        <taxon>Pseudomonadati</taxon>
        <taxon>Planctomycetota</taxon>
        <taxon>Planctomycetia</taxon>
        <taxon>Planctomycetales</taxon>
        <taxon>Planctomycetaceae</taxon>
        <taxon>Alienimonas</taxon>
    </lineage>
</organism>
<dbReference type="Gene3D" id="1.25.40.20">
    <property type="entry name" value="Ankyrin repeat-containing domain"/>
    <property type="match status" value="2"/>
</dbReference>
<keyword evidence="5" id="KW-0812">Transmembrane</keyword>
<evidence type="ECO:0000256" key="1">
    <source>
        <dbReference type="ARBA" id="ARBA00022737"/>
    </source>
</evidence>
<dbReference type="InterPro" id="IPR051573">
    <property type="entry name" value="Ankyrin-SOCS_box_domain"/>
</dbReference>
<protein>
    <recommendedName>
        <fullName evidence="8">Ankyrin repeat domain-containing protein</fullName>
    </recommendedName>
</protein>
<evidence type="ECO:0000313" key="6">
    <source>
        <dbReference type="EMBL" id="NNJ28029.1"/>
    </source>
</evidence>
<keyword evidence="5" id="KW-0472">Membrane</keyword>
<accession>A0ABX1VJG5</accession>
<feature type="compositionally biased region" description="Basic residues" evidence="4">
    <location>
        <begin position="177"/>
        <end position="187"/>
    </location>
</feature>
<sequence>MNAARPDPPADRTNTWLGSIRHAVGRTASAMSRVAAPIVWLLAGAGLLLVAGDPQCPWVGPRESPPLTAWLAFSPGASLPRTLREDGLRVNFAGPRRPLAADADRPEFTPPPETLWPLGWGVDAFAHDPWAPGVSQRVVSLRFSGWFLGAFAAAFAAVWWAVAFALKTRPSRRLPRAVASHGRRRRVAARDRGDAADNPGRRGAERAVRVRWPVVGGRGRGARLADRCAAVAAESEDGLMAKQSEAAKLRRRKVANRRGAFDTWGEATWEALLIRPLPGAKTAGEPAADPAEALAACGAVGAVERDATAAVLEGTWVPPAGEWALLVVPKTTGWATLVSTGWAEDLIENRLADFHGETLRTGASDSAGIVTLRHRRHDGGEPQDLVHFRTDGVRWEPDEPDEEGPDDDADAVSVTVQFGPPPGPAEEAAWEQIAAALEGTSLAGTAFPLAAAAAWLDERTSAEDAHQTLLCEADAYVPGLAFVRDGGTGNSGRLCAAYGHEDFLSAEHIARIDVIRFGAVKATPPSEAAGRRLEAAVGRAKVKAVKKALADGATLGVLPNSRHTALWLACEKASTFEATDRAALFEIIGLLLDAGADPNARPVDAASPLEQAIATEFVQTRGPACGVLDVSELIRRLAAAGCDVNAVSQEHSYYRERILHVAATQNRPAFVTLLLELGADPSQEDARGLTPYQALIKMLESNAQRTWAPNHVPLERGLEDHAEVLALLKPVERD</sequence>
<dbReference type="PANTHER" id="PTHR24136">
    <property type="entry name" value="SOWAH (DROSOPHILA) HOMOLOG"/>
    <property type="match status" value="1"/>
</dbReference>
<dbReference type="SMART" id="SM00248">
    <property type="entry name" value="ANK"/>
    <property type="match status" value="2"/>
</dbReference>
<feature type="transmembrane region" description="Helical" evidence="5">
    <location>
        <begin position="34"/>
        <end position="52"/>
    </location>
</feature>
<dbReference type="InterPro" id="IPR002110">
    <property type="entry name" value="Ankyrin_rpt"/>
</dbReference>
<evidence type="ECO:0000256" key="5">
    <source>
        <dbReference type="SAM" id="Phobius"/>
    </source>
</evidence>
<dbReference type="SUPFAM" id="SSF48403">
    <property type="entry name" value="Ankyrin repeat"/>
    <property type="match status" value="1"/>
</dbReference>
<reference evidence="6 7" key="1">
    <citation type="journal article" date="2020" name="Syst. Appl. Microbiol.">
        <title>Alienimonas chondri sp. nov., a novel planctomycete isolated from the biofilm of the red alga Chondrus crispus.</title>
        <authorList>
            <person name="Vitorino I."/>
            <person name="Albuquerque L."/>
            <person name="Wiegand S."/>
            <person name="Kallscheuer N."/>
            <person name="da Costa M.S."/>
            <person name="Lobo-da-Cunha A."/>
            <person name="Jogler C."/>
            <person name="Lage O.M."/>
        </authorList>
    </citation>
    <scope>NUCLEOTIDE SEQUENCE [LARGE SCALE GENOMIC DNA]</scope>
    <source>
        <strain evidence="6 7">LzC2</strain>
    </source>
</reference>
<comment type="caution">
    <text evidence="6">The sequence shown here is derived from an EMBL/GenBank/DDBJ whole genome shotgun (WGS) entry which is preliminary data.</text>
</comment>
<feature type="compositionally biased region" description="Basic and acidic residues" evidence="4">
    <location>
        <begin position="188"/>
        <end position="204"/>
    </location>
</feature>
<keyword evidence="1" id="KW-0677">Repeat</keyword>
<dbReference type="Proteomes" id="UP000609651">
    <property type="component" value="Unassembled WGS sequence"/>
</dbReference>
<evidence type="ECO:0000256" key="4">
    <source>
        <dbReference type="SAM" id="MobiDB-lite"/>
    </source>
</evidence>
<keyword evidence="2 3" id="KW-0040">ANK repeat</keyword>